<keyword evidence="2" id="KW-0067">ATP-binding</keyword>
<evidence type="ECO:0000313" key="2">
    <source>
        <dbReference type="EMBL" id="MBO8201178.1"/>
    </source>
</evidence>
<organism evidence="2 3">
    <name type="scientific">Streptomyces smyrnaeus</name>
    <dbReference type="NCBI Taxonomy" id="1387713"/>
    <lineage>
        <taxon>Bacteria</taxon>
        <taxon>Bacillati</taxon>
        <taxon>Actinomycetota</taxon>
        <taxon>Actinomycetes</taxon>
        <taxon>Kitasatosporales</taxon>
        <taxon>Streptomycetaceae</taxon>
        <taxon>Streptomyces</taxon>
    </lineage>
</organism>
<feature type="region of interest" description="Disordered" evidence="1">
    <location>
        <begin position="139"/>
        <end position="252"/>
    </location>
</feature>
<evidence type="ECO:0000313" key="3">
    <source>
        <dbReference type="Proteomes" id="UP000721954"/>
    </source>
</evidence>
<dbReference type="Gene3D" id="3.40.50.300">
    <property type="entry name" value="P-loop containing nucleotide triphosphate hydrolases"/>
    <property type="match status" value="1"/>
</dbReference>
<feature type="compositionally biased region" description="Basic and acidic residues" evidence="1">
    <location>
        <begin position="668"/>
        <end position="689"/>
    </location>
</feature>
<proteinExistence type="predicted"/>
<dbReference type="SUPFAM" id="SSF52540">
    <property type="entry name" value="P-loop containing nucleoside triphosphate hydrolases"/>
    <property type="match status" value="1"/>
</dbReference>
<keyword evidence="2" id="KW-0547">Nucleotide-binding</keyword>
<feature type="region of interest" description="Disordered" evidence="1">
    <location>
        <begin position="668"/>
        <end position="714"/>
    </location>
</feature>
<dbReference type="CDD" id="cd00882">
    <property type="entry name" value="Ras_like_GTPase"/>
    <property type="match status" value="1"/>
</dbReference>
<dbReference type="EMBL" id="JAFFZM010000014">
    <property type="protein sequence ID" value="MBO8201178.1"/>
    <property type="molecule type" value="Genomic_DNA"/>
</dbReference>
<sequence length="714" mass="76364">MGHSAHVAILDVRLELLDALTALRERVAAARFPLPLPGAERARRSRDELLSQLDDYLVPRVRTPEAPLLAVIGGSTGAGKSTLVNSLVGRKVSEAGVLRPTTRTPVLVCHPDDRGWFVGQRVLPRLERVWMPRQDAAAGTPGMLGVPGMSGGGASGGTGPHSPHDSHGAHDSHGPDGSHGMHGTNGGHGGRDGAGGGTDRFGGRTAADRSTDWESGWAADWDPGRGAGRDAVRDSGREAAWDGGWGAGPEADWETEWDAERDEPRRLLRLETDSGLPPGLALLDAPDIDSLVAHNRDLAAELICAADIWVLVTTAARYGDAIPWHLLRTAKEYDVTLATVLDRVPHQMAAEVTAQYGLLLEREGLGQVPRFTIPELPESAGGSGLLPVSAVCGLRDWLEERARDADARYAAASRTADGTLASLRPRITALAGASAAQHAAADRLTRLIETTYENAGKRLRTRIADGELLAGDAAEHWRCFPTDSDGDELFDAFADGLTALLSGAVAAADERIAELRRGVPGLEECARLLPGGQSERDEAVGRIGVMVRRWRRCVEELAEEETHAAGRAACGEEETERVAGLLAAALLGGRRAAGADDALEELLGEANALELREQCAQLLEDCVQRVLYGECDLRLAPLEELNAGPEPQMELIAAFSVLDKLNRTHGLHEPHQLRELHRPQELSKADVTAREFPPTRSPLGPDGTRGLQSAHMER</sequence>
<keyword evidence="3" id="KW-1185">Reference proteome</keyword>
<dbReference type="Proteomes" id="UP000721954">
    <property type="component" value="Unassembled WGS sequence"/>
</dbReference>
<feature type="compositionally biased region" description="Basic and acidic residues" evidence="1">
    <location>
        <begin position="162"/>
        <end position="176"/>
    </location>
</feature>
<gene>
    <name evidence="2" type="ORF">JW613_23185</name>
</gene>
<protein>
    <submittedName>
        <fullName evidence="2">ATP-binding protein</fullName>
    </submittedName>
</protein>
<accession>A0ABS3Y0K9</accession>
<feature type="compositionally biased region" description="Gly residues" evidence="1">
    <location>
        <begin position="183"/>
        <end position="200"/>
    </location>
</feature>
<comment type="caution">
    <text evidence="2">The sequence shown here is derived from an EMBL/GenBank/DDBJ whole genome shotgun (WGS) entry which is preliminary data.</text>
</comment>
<reference evidence="2 3" key="1">
    <citation type="submission" date="2021-02" db="EMBL/GenBank/DDBJ databases">
        <title>Streptomyces spirodelae sp. nov., isolated from duckweed.</title>
        <authorList>
            <person name="Saimee Y."/>
            <person name="Duangmal K."/>
        </authorList>
    </citation>
    <scope>NUCLEOTIDE SEQUENCE [LARGE SCALE GENOMIC DNA]</scope>
    <source>
        <strain evidence="2 3">DSM 42105</strain>
    </source>
</reference>
<dbReference type="PANTHER" id="PTHR42698">
    <property type="entry name" value="GTPASE ERA"/>
    <property type="match status" value="1"/>
</dbReference>
<name>A0ABS3Y0K9_9ACTN</name>
<feature type="compositionally biased region" description="Gly residues" evidence="1">
    <location>
        <begin position="148"/>
        <end position="159"/>
    </location>
</feature>
<feature type="compositionally biased region" description="Basic and acidic residues" evidence="1">
    <location>
        <begin position="227"/>
        <end position="240"/>
    </location>
</feature>
<evidence type="ECO:0000256" key="1">
    <source>
        <dbReference type="SAM" id="MobiDB-lite"/>
    </source>
</evidence>
<dbReference type="InterPro" id="IPR005662">
    <property type="entry name" value="GTPase_Era-like"/>
</dbReference>
<dbReference type="PANTHER" id="PTHR42698:SF1">
    <property type="entry name" value="GTPASE ERA, MITOCHONDRIAL"/>
    <property type="match status" value="1"/>
</dbReference>
<dbReference type="InterPro" id="IPR027417">
    <property type="entry name" value="P-loop_NTPase"/>
</dbReference>
<dbReference type="GO" id="GO:0005524">
    <property type="term" value="F:ATP binding"/>
    <property type="evidence" value="ECO:0007669"/>
    <property type="project" value="UniProtKB-KW"/>
</dbReference>